<feature type="transmembrane region" description="Helical" evidence="3">
    <location>
        <begin position="539"/>
        <end position="558"/>
    </location>
</feature>
<dbReference type="Proteomes" id="UP001500928">
    <property type="component" value="Unassembled WGS sequence"/>
</dbReference>
<feature type="region of interest" description="Disordered" evidence="2">
    <location>
        <begin position="572"/>
        <end position="698"/>
    </location>
</feature>
<protein>
    <recommendedName>
        <fullName evidence="4">FHA domain-containing protein</fullName>
    </recommendedName>
</protein>
<evidence type="ECO:0000256" key="3">
    <source>
        <dbReference type="SAM" id="Phobius"/>
    </source>
</evidence>
<dbReference type="CDD" id="cd00060">
    <property type="entry name" value="FHA"/>
    <property type="match status" value="1"/>
</dbReference>
<dbReference type="SMART" id="SM00240">
    <property type="entry name" value="FHA"/>
    <property type="match status" value="1"/>
</dbReference>
<feature type="domain" description="FHA" evidence="4">
    <location>
        <begin position="58"/>
        <end position="103"/>
    </location>
</feature>
<dbReference type="InterPro" id="IPR008984">
    <property type="entry name" value="SMAD_FHA_dom_sf"/>
</dbReference>
<keyword evidence="6" id="KW-1185">Reference proteome</keyword>
<dbReference type="EMBL" id="BAABHO010000019">
    <property type="protein sequence ID" value="GAA4790443.1"/>
    <property type="molecule type" value="Genomic_DNA"/>
</dbReference>
<accession>A0ABP9B7R2</accession>
<evidence type="ECO:0000256" key="2">
    <source>
        <dbReference type="SAM" id="MobiDB-lite"/>
    </source>
</evidence>
<evidence type="ECO:0000259" key="4">
    <source>
        <dbReference type="PROSITE" id="PS50006"/>
    </source>
</evidence>
<keyword evidence="1" id="KW-0597">Phosphoprotein</keyword>
<feature type="compositionally biased region" description="Basic residues" evidence="2">
    <location>
        <begin position="689"/>
        <end position="698"/>
    </location>
</feature>
<keyword evidence="3" id="KW-0472">Membrane</keyword>
<gene>
    <name evidence="5" type="ORF">GCM10023200_26740</name>
</gene>
<keyword evidence="3" id="KW-0812">Transmembrane</keyword>
<feature type="compositionally biased region" description="Low complexity" evidence="2">
    <location>
        <begin position="676"/>
        <end position="686"/>
    </location>
</feature>
<feature type="transmembrane region" description="Helical" evidence="3">
    <location>
        <begin position="500"/>
        <end position="519"/>
    </location>
</feature>
<reference evidence="6" key="1">
    <citation type="journal article" date="2019" name="Int. J. Syst. Evol. Microbiol.">
        <title>The Global Catalogue of Microorganisms (GCM) 10K type strain sequencing project: providing services to taxonomists for standard genome sequencing and annotation.</title>
        <authorList>
            <consortium name="The Broad Institute Genomics Platform"/>
            <consortium name="The Broad Institute Genome Sequencing Center for Infectious Disease"/>
            <person name="Wu L."/>
            <person name="Ma J."/>
        </authorList>
    </citation>
    <scope>NUCLEOTIDE SEQUENCE [LARGE SCALE GENOMIC DNA]</scope>
    <source>
        <strain evidence="6">JCM 17979</strain>
    </source>
</reference>
<evidence type="ECO:0000256" key="1">
    <source>
        <dbReference type="ARBA" id="ARBA00022553"/>
    </source>
</evidence>
<feature type="transmembrane region" description="Helical" evidence="3">
    <location>
        <begin position="301"/>
        <end position="326"/>
    </location>
</feature>
<feature type="transmembrane region" description="Helical" evidence="3">
    <location>
        <begin position="374"/>
        <end position="392"/>
    </location>
</feature>
<organism evidence="5 6">
    <name type="scientific">Actinomycetospora chlora</name>
    <dbReference type="NCBI Taxonomy" id="663608"/>
    <lineage>
        <taxon>Bacteria</taxon>
        <taxon>Bacillati</taxon>
        <taxon>Actinomycetota</taxon>
        <taxon>Actinomycetes</taxon>
        <taxon>Pseudonocardiales</taxon>
        <taxon>Pseudonocardiaceae</taxon>
        <taxon>Actinomycetospora</taxon>
    </lineage>
</organism>
<dbReference type="InterPro" id="IPR000253">
    <property type="entry name" value="FHA_dom"/>
</dbReference>
<evidence type="ECO:0000313" key="5">
    <source>
        <dbReference type="EMBL" id="GAA4790443.1"/>
    </source>
</evidence>
<feature type="compositionally biased region" description="Low complexity" evidence="2">
    <location>
        <begin position="596"/>
        <end position="644"/>
    </location>
</feature>
<keyword evidence="3" id="KW-1133">Transmembrane helix</keyword>
<dbReference type="Pfam" id="PF00498">
    <property type="entry name" value="FHA"/>
    <property type="match status" value="1"/>
</dbReference>
<feature type="transmembrane region" description="Helical" evidence="3">
    <location>
        <begin position="333"/>
        <end position="354"/>
    </location>
</feature>
<dbReference type="CDD" id="cd05709">
    <property type="entry name" value="S2P-M50"/>
    <property type="match status" value="1"/>
</dbReference>
<dbReference type="RefSeq" id="WP_345415122.1">
    <property type="nucleotide sequence ID" value="NZ_BAABHO010000019.1"/>
</dbReference>
<dbReference type="Pfam" id="PF05402">
    <property type="entry name" value="PqqD"/>
    <property type="match status" value="1"/>
</dbReference>
<evidence type="ECO:0000313" key="6">
    <source>
        <dbReference type="Proteomes" id="UP001500928"/>
    </source>
</evidence>
<dbReference type="SUPFAM" id="SSF49879">
    <property type="entry name" value="SMAD/FHA domain"/>
    <property type="match status" value="1"/>
</dbReference>
<dbReference type="InterPro" id="IPR008792">
    <property type="entry name" value="PQQD"/>
</dbReference>
<feature type="transmembrane region" description="Helical" evidence="3">
    <location>
        <begin position="404"/>
        <end position="427"/>
    </location>
</feature>
<sequence>MLCRSCHVHVRRDFPYCLRCGTLRKGASVAEYAPPSLVFRVASHGMREQRVTLDAATTTIGRDADCDVVLDDPSVSRHHATITRGAAGYVVEDHGSHNGTTVTPLGGDELEVGGDARVALADHATVHVGDVAVLFDQPRGGVVADRTQVKDIAGTVLGKTTDGEDEPPPATEPLAAVPRRRSGWALKQIEPDRWVLRNTRTGAYLSLDDRDVFLWRRLDGENSMRDLLFAYLEEYGELALPRIEATVRTLHQAGLVRGLPGDVEEVTFWRRIGRAVLKNLIRVELSVKRLDPLADRLYHGFAWRFFTLPAVVLLWVLAIGGLAAFVTASSEQLLFDFGGAGIVGLVATAAGYVVATTLHELAHALAVKSYGRRVNRGGFLLMMGMPFAFVDTSDMWFGTSWSRIVVAVSGPLTTVGLAGGVSIAAITVPDPKIAGVCFTLAAGLYLNTLFNLIPLVPLDGYQALADALRTPRLKEEAKAYFGGGFVKDLRAGRRPGPKQVGLLIFGVLSAICLWAMIALSVMTWNSRLGGLAREYVPQPWLTVLVVLVIALIIFPVWFPRARKLAQKVKDRRTARAGAGEQPPAPGITEEPEPEPVSRSEPAPVDATYVPRRTPATDATWTPARPRTTATTAPAATDATWMPAREPAPAPEPAAAATPGTDETWMPTRTPAPAPEPAAASPATDATWIPRRRRRDGRG</sequence>
<dbReference type="Gene3D" id="2.60.200.20">
    <property type="match status" value="1"/>
</dbReference>
<dbReference type="PROSITE" id="PS50006">
    <property type="entry name" value="FHA_DOMAIN"/>
    <property type="match status" value="1"/>
</dbReference>
<comment type="caution">
    <text evidence="5">The sequence shown here is derived from an EMBL/GenBank/DDBJ whole genome shotgun (WGS) entry which is preliminary data.</text>
</comment>
<name>A0ABP9B7R2_9PSEU</name>
<proteinExistence type="predicted"/>